<keyword evidence="1" id="KW-0175">Coiled coil</keyword>
<sequence>MIVAKKTYDTNYAVFNNNALAPKRHERYDDYIDINKKAKEKVKTDVKSKVKAKPKTSAKSKLRLVAFVLTMFCMGTLVVARYAMIMEMNNQVRNIKTEISEAQKENESLNLKLLQFYDIKQIEKEATSELSMVRPKIQDTIVVSLPAEYETMAENNQQPKVVSMLDKIANMLN</sequence>
<evidence type="ECO:0000256" key="1">
    <source>
        <dbReference type="SAM" id="Coils"/>
    </source>
</evidence>
<organism evidence="3 4">
    <name type="scientific">Oxobacter pfennigii</name>
    <dbReference type="NCBI Taxonomy" id="36849"/>
    <lineage>
        <taxon>Bacteria</taxon>
        <taxon>Bacillati</taxon>
        <taxon>Bacillota</taxon>
        <taxon>Clostridia</taxon>
        <taxon>Eubacteriales</taxon>
        <taxon>Clostridiaceae</taxon>
        <taxon>Oxobacter</taxon>
    </lineage>
</organism>
<protein>
    <submittedName>
        <fullName evidence="3">Cell division protein FtsL</fullName>
    </submittedName>
</protein>
<evidence type="ECO:0000313" key="3">
    <source>
        <dbReference type="EMBL" id="KPU44043.1"/>
    </source>
</evidence>
<feature type="transmembrane region" description="Helical" evidence="2">
    <location>
        <begin position="64"/>
        <end position="84"/>
    </location>
</feature>
<comment type="caution">
    <text evidence="3">The sequence shown here is derived from an EMBL/GenBank/DDBJ whole genome shotgun (WGS) entry which is preliminary data.</text>
</comment>
<keyword evidence="4" id="KW-1185">Reference proteome</keyword>
<gene>
    <name evidence="3" type="primary">ftsL_1</name>
    <name evidence="3" type="ORF">OXPF_22090</name>
</gene>
<keyword evidence="2" id="KW-1133">Transmembrane helix</keyword>
<keyword evidence="2" id="KW-0812">Transmembrane</keyword>
<proteinExistence type="predicted"/>
<dbReference type="STRING" id="36849.OXPF_22090"/>
<reference evidence="3 4" key="1">
    <citation type="submission" date="2015-09" db="EMBL/GenBank/DDBJ databases">
        <title>Genome sequence of Oxobacter pfennigii DSM 3222.</title>
        <authorList>
            <person name="Poehlein A."/>
            <person name="Bengelsdorf F.R."/>
            <person name="Schiel-Bengelsdorf B."/>
            <person name="Duerre P."/>
            <person name="Daniel R."/>
        </authorList>
    </citation>
    <scope>NUCLEOTIDE SEQUENCE [LARGE SCALE GENOMIC DNA]</scope>
    <source>
        <strain evidence="3 4">DSM 3222</strain>
    </source>
</reference>
<evidence type="ECO:0000256" key="2">
    <source>
        <dbReference type="SAM" id="Phobius"/>
    </source>
</evidence>
<name>A0A0P8W5S5_9CLOT</name>
<dbReference type="RefSeq" id="WP_054875247.1">
    <property type="nucleotide sequence ID" value="NZ_LKET01000032.1"/>
</dbReference>
<dbReference type="OrthoDB" id="1936981at2"/>
<dbReference type="GO" id="GO:0051301">
    <property type="term" value="P:cell division"/>
    <property type="evidence" value="ECO:0007669"/>
    <property type="project" value="UniProtKB-KW"/>
</dbReference>
<keyword evidence="2" id="KW-0472">Membrane</keyword>
<dbReference type="Proteomes" id="UP000050326">
    <property type="component" value="Unassembled WGS sequence"/>
</dbReference>
<evidence type="ECO:0000313" key="4">
    <source>
        <dbReference type="Proteomes" id="UP000050326"/>
    </source>
</evidence>
<feature type="coiled-coil region" evidence="1">
    <location>
        <begin position="85"/>
        <end position="112"/>
    </location>
</feature>
<accession>A0A0P8W5S5</accession>
<dbReference type="EMBL" id="LKET01000032">
    <property type="protein sequence ID" value="KPU44043.1"/>
    <property type="molecule type" value="Genomic_DNA"/>
</dbReference>
<keyword evidence="3" id="KW-0132">Cell division</keyword>
<keyword evidence="3" id="KW-0131">Cell cycle</keyword>
<dbReference type="AlphaFoldDB" id="A0A0P8W5S5"/>